<evidence type="ECO:0000313" key="1">
    <source>
        <dbReference type="EMBL" id="QQK08900.1"/>
    </source>
</evidence>
<proteinExistence type="predicted"/>
<dbReference type="EMBL" id="CP066744">
    <property type="protein sequence ID" value="QQK08900.1"/>
    <property type="molecule type" value="Genomic_DNA"/>
</dbReference>
<name>A0AC61MT72_9FIRM</name>
<keyword evidence="2" id="KW-1185">Reference proteome</keyword>
<sequence>MNELKIENVSKIFDGKAVVKNISANLSNGIYGLIGANGAGKTTLMNILCNFINPSQGEVYYNGESILKLGDKYRDILGYLPQNFGCDSSFTVEQYLEYIATLKGLSKELTYNRIDEIIRQTGLIPYRNTKISKLSGGTRQRVGISQALLNDPKVLILDEPTSGLDPGERLYFRKIILNISTDKIILLSTHIISDIEVMPIKENLIMSNGQLLAKGSNEELLKTLSGKIWSTIIFQHDYSSFSEKFYVLDSHNIEQNRISVRFYSKEDTNLKDGKIKSEEPTLNDYYQFVFHENLRERGYV</sequence>
<evidence type="ECO:0000313" key="2">
    <source>
        <dbReference type="Proteomes" id="UP000595814"/>
    </source>
</evidence>
<protein>
    <submittedName>
        <fullName evidence="1">ATP-binding cassette domain-containing protein</fullName>
    </submittedName>
</protein>
<accession>A0AC61MT72</accession>
<keyword evidence="1" id="KW-0547">Nucleotide-binding</keyword>
<dbReference type="Proteomes" id="UP000595814">
    <property type="component" value="Chromosome"/>
</dbReference>
<gene>
    <name evidence="1" type="ORF">JFY71_05020</name>
</gene>
<reference evidence="1 2" key="1">
    <citation type="journal article" date="2022" name="Int. J. Syst. Evol. Microbiol.">
        <title>Miniphocaeibacter halophilus sp. nov., an ammonium-tolerant acetate-producing bacterium isolated from a biogas system.</title>
        <authorList>
            <person name="Schnurer A."/>
            <person name="Singh A."/>
            <person name="Bi S."/>
            <person name="Qiao W."/>
            <person name="Westerholm M."/>
        </authorList>
    </citation>
    <scope>NUCLEOTIDE SEQUENCE [LARGE SCALE GENOMIC DNA]</scope>
    <source>
        <strain evidence="1 2">AMB_01</strain>
    </source>
</reference>
<organism evidence="1 2">
    <name type="scientific">Miniphocaeibacter halophilus</name>
    <dbReference type="NCBI Taxonomy" id="2931922"/>
    <lineage>
        <taxon>Bacteria</taxon>
        <taxon>Bacillati</taxon>
        <taxon>Bacillota</taxon>
        <taxon>Tissierellia</taxon>
        <taxon>Tissierellales</taxon>
        <taxon>Peptoniphilaceae</taxon>
        <taxon>Miniphocaeibacter</taxon>
    </lineage>
</organism>
<keyword evidence="1" id="KW-0067">ATP-binding</keyword>